<organism evidence="2 3">
    <name type="scientific">Thiomicrorhabdus xiamenensis</name>
    <dbReference type="NCBI Taxonomy" id="2739063"/>
    <lineage>
        <taxon>Bacteria</taxon>
        <taxon>Pseudomonadati</taxon>
        <taxon>Pseudomonadota</taxon>
        <taxon>Gammaproteobacteria</taxon>
        <taxon>Thiotrichales</taxon>
        <taxon>Piscirickettsiaceae</taxon>
        <taxon>Thiomicrorhabdus</taxon>
    </lineage>
</organism>
<protein>
    <submittedName>
        <fullName evidence="2">Uncharacterized protein</fullName>
    </submittedName>
</protein>
<proteinExistence type="predicted"/>
<keyword evidence="1" id="KW-1133">Transmembrane helix</keyword>
<dbReference type="RefSeq" id="WP_173286396.1">
    <property type="nucleotide sequence ID" value="NZ_CP054020.1"/>
</dbReference>
<accession>A0A7D4SIU0</accession>
<evidence type="ECO:0000313" key="3">
    <source>
        <dbReference type="Proteomes" id="UP000504724"/>
    </source>
</evidence>
<keyword evidence="1" id="KW-0472">Membrane</keyword>
<sequence length="77" mass="8242">MCLIIVALMMILLYGLSGQIESLILSESFDGNLVQIAQGWEVLGVLWQAGAFAFLSGVLAVLLIMKLFAVRGGNDAK</sequence>
<name>A0A7D4SIU0_9GAMM</name>
<evidence type="ECO:0000313" key="2">
    <source>
        <dbReference type="EMBL" id="QKI90020.1"/>
    </source>
</evidence>
<dbReference type="KEGG" id="txa:HQN79_10765"/>
<dbReference type="Proteomes" id="UP000504724">
    <property type="component" value="Chromosome"/>
</dbReference>
<gene>
    <name evidence="2" type="ORF">HQN79_10765</name>
</gene>
<evidence type="ECO:0000256" key="1">
    <source>
        <dbReference type="SAM" id="Phobius"/>
    </source>
</evidence>
<reference evidence="2 3" key="1">
    <citation type="submission" date="2020-05" db="EMBL/GenBank/DDBJ databases">
        <title>Thiomicrorhabdus sediminis sp.nov. and Thiomicrorhabdus xiamenensis sp.nov., novel sulfur-oxidizing bacteria isolated from coastal sediment.</title>
        <authorList>
            <person name="Liu X."/>
        </authorList>
    </citation>
    <scope>NUCLEOTIDE SEQUENCE [LARGE SCALE GENOMIC DNA]</scope>
    <source>
        <strain evidence="2 3">G2</strain>
    </source>
</reference>
<keyword evidence="3" id="KW-1185">Reference proteome</keyword>
<dbReference type="AlphaFoldDB" id="A0A7D4SIU0"/>
<keyword evidence="1" id="KW-0812">Transmembrane</keyword>
<dbReference type="EMBL" id="CP054020">
    <property type="protein sequence ID" value="QKI90020.1"/>
    <property type="molecule type" value="Genomic_DNA"/>
</dbReference>
<feature type="transmembrane region" description="Helical" evidence="1">
    <location>
        <begin position="46"/>
        <end position="69"/>
    </location>
</feature>